<feature type="domain" description="EXS" evidence="7">
    <location>
        <begin position="5"/>
        <end position="56"/>
    </location>
</feature>
<comment type="subcellular location">
    <subcellularLocation>
        <location evidence="1">Membrane</location>
        <topology evidence="1">Multi-pass membrane protein</topology>
    </subcellularLocation>
</comment>
<evidence type="ECO:0000256" key="3">
    <source>
        <dbReference type="ARBA" id="ARBA00022989"/>
    </source>
</evidence>
<sequence length="92" mass="10700">MYLQAYIWAALSNAFLRCSLLWSYELLKSEKKRVLIMFMLTALEIFRRFQFTVFRVIALLPQQPSPDNGALLPQQPPQDPQDLPNEIEVDTA</sequence>
<evidence type="ECO:0000256" key="6">
    <source>
        <dbReference type="SAM" id="Phobius"/>
    </source>
</evidence>
<feature type="region of interest" description="Disordered" evidence="5">
    <location>
        <begin position="67"/>
        <end position="92"/>
    </location>
</feature>
<protein>
    <recommendedName>
        <fullName evidence="7">EXS domain-containing protein</fullName>
    </recommendedName>
</protein>
<evidence type="ECO:0000256" key="1">
    <source>
        <dbReference type="ARBA" id="ARBA00004141"/>
    </source>
</evidence>
<accession>A0AA39SCQ2</accession>
<keyword evidence="2 6" id="KW-0812">Transmembrane</keyword>
<keyword evidence="4 6" id="KW-0472">Membrane</keyword>
<dbReference type="GO" id="GO:0016020">
    <property type="term" value="C:membrane"/>
    <property type="evidence" value="ECO:0007669"/>
    <property type="project" value="UniProtKB-SubCell"/>
</dbReference>
<comment type="caution">
    <text evidence="8">The sequence shown here is derived from an EMBL/GenBank/DDBJ whole genome shotgun (WGS) entry which is preliminary data.</text>
</comment>
<dbReference type="Proteomes" id="UP001168877">
    <property type="component" value="Unassembled WGS sequence"/>
</dbReference>
<dbReference type="Pfam" id="PF03124">
    <property type="entry name" value="EXS"/>
    <property type="match status" value="1"/>
</dbReference>
<evidence type="ECO:0000313" key="9">
    <source>
        <dbReference type="Proteomes" id="UP001168877"/>
    </source>
</evidence>
<evidence type="ECO:0000256" key="5">
    <source>
        <dbReference type="SAM" id="MobiDB-lite"/>
    </source>
</evidence>
<reference evidence="8" key="1">
    <citation type="journal article" date="2022" name="Plant J.">
        <title>Strategies of tolerance reflected in two North American maple genomes.</title>
        <authorList>
            <person name="McEvoy S.L."/>
            <person name="Sezen U.U."/>
            <person name="Trouern-Trend A."/>
            <person name="McMahon S.M."/>
            <person name="Schaberg P.G."/>
            <person name="Yang J."/>
            <person name="Wegrzyn J.L."/>
            <person name="Swenson N.G."/>
        </authorList>
    </citation>
    <scope>NUCLEOTIDE SEQUENCE</scope>
    <source>
        <strain evidence="8">NS2018</strain>
    </source>
</reference>
<evidence type="ECO:0000256" key="2">
    <source>
        <dbReference type="ARBA" id="ARBA00022692"/>
    </source>
</evidence>
<feature type="transmembrane region" description="Helical" evidence="6">
    <location>
        <begin position="6"/>
        <end position="27"/>
    </location>
</feature>
<keyword evidence="3 6" id="KW-1133">Transmembrane helix</keyword>
<dbReference type="EMBL" id="JAUESC010000381">
    <property type="protein sequence ID" value="KAK0588512.1"/>
    <property type="molecule type" value="Genomic_DNA"/>
</dbReference>
<proteinExistence type="predicted"/>
<reference evidence="8" key="2">
    <citation type="submission" date="2023-06" db="EMBL/GenBank/DDBJ databases">
        <authorList>
            <person name="Swenson N.G."/>
            <person name="Wegrzyn J.L."/>
            <person name="Mcevoy S.L."/>
        </authorList>
    </citation>
    <scope>NUCLEOTIDE SEQUENCE</scope>
    <source>
        <strain evidence="8">NS2018</strain>
        <tissue evidence="8">Leaf</tissue>
    </source>
</reference>
<organism evidence="8 9">
    <name type="scientific">Acer saccharum</name>
    <name type="common">Sugar maple</name>
    <dbReference type="NCBI Taxonomy" id="4024"/>
    <lineage>
        <taxon>Eukaryota</taxon>
        <taxon>Viridiplantae</taxon>
        <taxon>Streptophyta</taxon>
        <taxon>Embryophyta</taxon>
        <taxon>Tracheophyta</taxon>
        <taxon>Spermatophyta</taxon>
        <taxon>Magnoliopsida</taxon>
        <taxon>eudicotyledons</taxon>
        <taxon>Gunneridae</taxon>
        <taxon>Pentapetalae</taxon>
        <taxon>rosids</taxon>
        <taxon>malvids</taxon>
        <taxon>Sapindales</taxon>
        <taxon>Sapindaceae</taxon>
        <taxon>Hippocastanoideae</taxon>
        <taxon>Acereae</taxon>
        <taxon>Acer</taxon>
    </lineage>
</organism>
<name>A0AA39SCQ2_ACESA</name>
<evidence type="ECO:0000256" key="4">
    <source>
        <dbReference type="ARBA" id="ARBA00023136"/>
    </source>
</evidence>
<gene>
    <name evidence="8" type="ORF">LWI29_001840</name>
</gene>
<evidence type="ECO:0000259" key="7">
    <source>
        <dbReference type="Pfam" id="PF03124"/>
    </source>
</evidence>
<dbReference type="InterPro" id="IPR004342">
    <property type="entry name" value="EXS_C"/>
</dbReference>
<evidence type="ECO:0000313" key="8">
    <source>
        <dbReference type="EMBL" id="KAK0588512.1"/>
    </source>
</evidence>
<keyword evidence="9" id="KW-1185">Reference proteome</keyword>
<dbReference type="AlphaFoldDB" id="A0AA39SCQ2"/>